<accession>A0A239LK14</accession>
<dbReference type="RefSeq" id="WP_089321891.1">
    <property type="nucleotide sequence ID" value="NZ_FZOQ01000044.1"/>
</dbReference>
<dbReference type="Proteomes" id="UP000198432">
    <property type="component" value="Unassembled WGS sequence"/>
</dbReference>
<sequence>MKLKHLGLLLIIPLQTACVSVPRETVTLSETLGNDLKGLHASHRNTVQVYYGQLKDDINSFVDDVYAPFVIHYVLKHELAQYRKGEPSLYGAIEAAGQTEGKEEAEEALQVMAEFQEAARAQIESKREELLSPVLQQEADIRKAIDQSYDNAVYANSAITAHLRSIRKVKDAQREALSMAGLGGTDTLVTNTLVRVSKQVKKAVEQGKEIDVQSEDTYRKLEEISNNIKSITGKK</sequence>
<organism evidence="1 2">
    <name type="scientific">Pontibacter ummariensis</name>
    <dbReference type="NCBI Taxonomy" id="1610492"/>
    <lineage>
        <taxon>Bacteria</taxon>
        <taxon>Pseudomonadati</taxon>
        <taxon>Bacteroidota</taxon>
        <taxon>Cytophagia</taxon>
        <taxon>Cytophagales</taxon>
        <taxon>Hymenobacteraceae</taxon>
        <taxon>Pontibacter</taxon>
    </lineage>
</organism>
<name>A0A239LK14_9BACT</name>
<proteinExistence type="predicted"/>
<evidence type="ECO:0000313" key="1">
    <source>
        <dbReference type="EMBL" id="SNT31007.1"/>
    </source>
</evidence>
<protein>
    <submittedName>
        <fullName evidence="1">Uncharacterized protein</fullName>
    </submittedName>
</protein>
<dbReference type="EMBL" id="FZOQ01000044">
    <property type="protein sequence ID" value="SNT31007.1"/>
    <property type="molecule type" value="Genomic_DNA"/>
</dbReference>
<evidence type="ECO:0000313" key="2">
    <source>
        <dbReference type="Proteomes" id="UP000198432"/>
    </source>
</evidence>
<dbReference type="AlphaFoldDB" id="A0A239LK14"/>
<reference evidence="2" key="1">
    <citation type="submission" date="2017-06" db="EMBL/GenBank/DDBJ databases">
        <authorList>
            <person name="Varghese N."/>
            <person name="Submissions S."/>
        </authorList>
    </citation>
    <scope>NUCLEOTIDE SEQUENCE [LARGE SCALE GENOMIC DNA]</scope>
    <source>
        <strain evidence="2">NKM1</strain>
    </source>
</reference>
<gene>
    <name evidence="1" type="ORF">SAMN06296052_14410</name>
</gene>
<keyword evidence="2" id="KW-1185">Reference proteome</keyword>
<dbReference type="OrthoDB" id="1116467at2"/>